<keyword evidence="3 7" id="KW-0347">Helicase</keyword>
<dbReference type="Gene3D" id="3.40.50.300">
    <property type="entry name" value="P-loop containing nucleotide triphosphate hydrolases"/>
    <property type="match status" value="2"/>
</dbReference>
<keyword evidence="1" id="KW-0547">Nucleotide-binding</keyword>
<dbReference type="CDD" id="cd18808">
    <property type="entry name" value="SF1_C_Upf1"/>
    <property type="match status" value="1"/>
</dbReference>
<evidence type="ECO:0000256" key="4">
    <source>
        <dbReference type="ARBA" id="ARBA00022840"/>
    </source>
</evidence>
<gene>
    <name evidence="7" type="ORF">JK232_21260</name>
</gene>
<dbReference type="EMBL" id="JAERKB010000020">
    <property type="protein sequence ID" value="MBS0971415.1"/>
    <property type="molecule type" value="Genomic_DNA"/>
</dbReference>
<evidence type="ECO:0000256" key="1">
    <source>
        <dbReference type="ARBA" id="ARBA00022741"/>
    </source>
</evidence>
<accession>A0ABS5JNC8</accession>
<dbReference type="SUPFAM" id="SSF52540">
    <property type="entry name" value="P-loop containing nucleoside triphosphate hydrolases"/>
    <property type="match status" value="1"/>
</dbReference>
<sequence length="1102" mass="123566">MPDAQQEAADILRSWQQIEFFQPYSLPDERKPPSRVFITVQELTTRGNALFPWLSAGACRQLGITSGKAVYTLYLGLFDKSLISHITDQRIAGELSELDKTDLEERLDQEGPTCFAKLQLDKHGTPDFEGISVSTLPWALGQFMRGQEDQLTAAAFNSRCDLLSEALMRLVSHLPAHPDEPEHCTLDANTLLILLNQLEQWAAFSPSEIKGTPPPSFAFALDWRELPDKKRIAGKTAAKEQDITDDPEEEESGGADQERKIPILNSFYIDDLEQAIRLLHTGRGNRTLLTYLTPHVQKHADLYSRDGLPLIISRLAPAGTPAGRWPSEPAYNMSLMQQFAINTAVHELQAGGLLSVNGPPGTGKTTLLRDIIAHNLVERAAVLATLNTAADALDKQGQLIPALTGFEMVVASSNNAAVENISRELPLVKTLGEAFRTLDYLKPVANQLNAKSAKRRNKQGEEEEYLLPLAPEAQCWGTISAVLGKKSNRTKFSWRLAGHTHHKENSEQERERPGAEDFLRIWRWKPLHQGPGFSAAKKAYLEKRRQVDDRLAYLQQMSELADYLRTTPREAFLAAARQHHADAQRSERQAQQALTARQAALQQHDEESELVVLEIKQQELRQPGFFSRLFDRRGTREYRAKLAALVEQQLSLKKARRPLQQTLSAAQSAHTRCREQLQSLAGTLEEQQRQYDLRRTTLTAFTSQHPDLSLPTGDDITDPALQRNAFWQDKTINTLRSELFVAAMELHQAWLYEAWPTKQIYGMGELMKGNSQAPLPLWQLLFMIVPVISTTFASLGRMFHGVDQDALGWLLIDEAGQAIPQAAVGGLMRSRRALVVGDPLQIEPVFTTPPKLVNYLSERMLHERSDAWNPSRWSIQQLADRVNPYGCTLPVMGTDQPVWIGIPLWVHRRCIEPMFSLANQIAYDNRMIHGAPPERIAPQLHPVLGANHWQVSQGSCTYRQYKAQLGEQTLAMLAALVQQGQKLEQVYVITPFKAVKNKLHELLAPCASRFGMNTKTFHAWLSTHVGTVHTFQGKENHTVILVLGCDPDNDGGAVWASGKPNLLNVALTRAQKNIFIIGDPDVWLNKPYFNRLGAALPQQKAR</sequence>
<feature type="compositionally biased region" description="Acidic residues" evidence="5">
    <location>
        <begin position="243"/>
        <end position="253"/>
    </location>
</feature>
<feature type="domain" description="DNA2/NAM7 helicase-like C-terminal" evidence="6">
    <location>
        <begin position="968"/>
        <end position="1080"/>
    </location>
</feature>
<keyword evidence="2" id="KW-0378">Hydrolase</keyword>
<feature type="region of interest" description="Disordered" evidence="5">
    <location>
        <begin position="234"/>
        <end position="257"/>
    </location>
</feature>
<evidence type="ECO:0000259" key="6">
    <source>
        <dbReference type="Pfam" id="PF13087"/>
    </source>
</evidence>
<dbReference type="Proteomes" id="UP000680634">
    <property type="component" value="Unassembled WGS sequence"/>
</dbReference>
<protein>
    <submittedName>
        <fullName evidence="7">Helicase</fullName>
    </submittedName>
</protein>
<comment type="caution">
    <text evidence="7">The sequence shown here is derived from an EMBL/GenBank/DDBJ whole genome shotgun (WGS) entry which is preliminary data.</text>
</comment>
<dbReference type="InterPro" id="IPR041679">
    <property type="entry name" value="DNA2/NAM7-like_C"/>
</dbReference>
<evidence type="ECO:0000313" key="7">
    <source>
        <dbReference type="EMBL" id="MBS0971415.1"/>
    </source>
</evidence>
<dbReference type="RefSeq" id="WP_212589668.1">
    <property type="nucleotide sequence ID" value="NZ_JAERKB010000020.1"/>
</dbReference>
<evidence type="ECO:0000256" key="3">
    <source>
        <dbReference type="ARBA" id="ARBA00022806"/>
    </source>
</evidence>
<reference evidence="7 8" key="1">
    <citation type="submission" date="2020-12" db="EMBL/GenBank/DDBJ databases">
        <authorList>
            <person name="Mcmullen J.G."/>
        </authorList>
    </citation>
    <scope>NUCLEOTIDE SEQUENCE [LARGE SCALE GENOMIC DNA]</scope>
    <source>
        <strain evidence="7 8">JGM97</strain>
    </source>
</reference>
<dbReference type="PANTHER" id="PTHR43788:SF8">
    <property type="entry name" value="DNA-BINDING PROTEIN SMUBP-2"/>
    <property type="match status" value="1"/>
</dbReference>
<dbReference type="InterPro" id="IPR027417">
    <property type="entry name" value="P-loop_NTPase"/>
</dbReference>
<evidence type="ECO:0000256" key="2">
    <source>
        <dbReference type="ARBA" id="ARBA00022801"/>
    </source>
</evidence>
<dbReference type="InterPro" id="IPR047187">
    <property type="entry name" value="SF1_C_Upf1"/>
</dbReference>
<reference evidence="8" key="2">
    <citation type="submission" date="2023-07" db="EMBL/GenBank/DDBJ databases">
        <title>Genome-inferred correspondence between phylogeny and metabolic traits in the wild Drosophila gut microbiome.</title>
        <authorList>
            <person name="Bueno E."/>
            <person name="Blow F."/>
            <person name="Douglas A.E."/>
        </authorList>
    </citation>
    <scope>NUCLEOTIDE SEQUENCE [LARGE SCALE GENOMIC DNA]</scope>
    <source>
        <strain evidence="8">JGM97</strain>
    </source>
</reference>
<keyword evidence="8" id="KW-1185">Reference proteome</keyword>
<keyword evidence="4" id="KW-0067">ATP-binding</keyword>
<proteinExistence type="predicted"/>
<dbReference type="GO" id="GO:0004386">
    <property type="term" value="F:helicase activity"/>
    <property type="evidence" value="ECO:0007669"/>
    <property type="project" value="UniProtKB-KW"/>
</dbReference>
<dbReference type="InterPro" id="IPR050534">
    <property type="entry name" value="Coronavir_polyprotein_1ab"/>
</dbReference>
<organism evidence="7 8">
    <name type="scientific">Nissabacter archeti</name>
    <dbReference type="NCBI Taxonomy" id="1917880"/>
    <lineage>
        <taxon>Bacteria</taxon>
        <taxon>Pseudomonadati</taxon>
        <taxon>Pseudomonadota</taxon>
        <taxon>Gammaproteobacteria</taxon>
        <taxon>Enterobacterales</taxon>
        <taxon>Yersiniaceae</taxon>
        <taxon>Nissabacter</taxon>
    </lineage>
</organism>
<name>A0ABS5JNC8_9GAMM</name>
<dbReference type="Pfam" id="PF13087">
    <property type="entry name" value="AAA_12"/>
    <property type="match status" value="1"/>
</dbReference>
<dbReference type="PANTHER" id="PTHR43788">
    <property type="entry name" value="DNA2/NAM7 HELICASE FAMILY MEMBER"/>
    <property type="match status" value="1"/>
</dbReference>
<evidence type="ECO:0000313" key="8">
    <source>
        <dbReference type="Proteomes" id="UP000680634"/>
    </source>
</evidence>
<evidence type="ECO:0000256" key="5">
    <source>
        <dbReference type="SAM" id="MobiDB-lite"/>
    </source>
</evidence>